<sequence length="94" mass="10449">MLQTGSLDDCISQTTIKGSDFVYSNEPEGKLQNWIMQTPDGRFRIKRALTNLRGYDFVIIDTQGAVGGLQDAAVIAADELLSPIWSFWASKLPR</sequence>
<dbReference type="EMBL" id="MPRJ01000120">
    <property type="protein sequence ID" value="OOZ34064.1"/>
    <property type="molecule type" value="Genomic_DNA"/>
</dbReference>
<dbReference type="RefSeq" id="WP_135607114.1">
    <property type="nucleotide sequence ID" value="NZ_MPRJ01000120.1"/>
</dbReference>
<keyword evidence="3" id="KW-1185">Reference proteome</keyword>
<protein>
    <recommendedName>
        <fullName evidence="1">AAA domain-containing protein</fullName>
    </recommendedName>
</protein>
<name>A0A1T2KMF9_9GAMM</name>
<gene>
    <name evidence="2" type="ORF">BOW51_12360</name>
</gene>
<reference evidence="2 3" key="1">
    <citation type="submission" date="2016-11" db="EMBL/GenBank/DDBJ databases">
        <title>Mixed transmission modes and dynamic genome evolution in an obligate animal-bacterial symbiosis.</title>
        <authorList>
            <person name="Russell S.L."/>
            <person name="Corbett-Detig R.B."/>
            <person name="Cavanaugh C.M."/>
        </authorList>
    </citation>
    <scope>NUCLEOTIDE SEQUENCE [LARGE SCALE GENOMIC DNA]</scope>
    <source>
        <strain evidence="2">Se-Cadez</strain>
    </source>
</reference>
<dbReference type="Pfam" id="PF13614">
    <property type="entry name" value="AAA_31"/>
    <property type="match status" value="1"/>
</dbReference>
<evidence type="ECO:0000313" key="2">
    <source>
        <dbReference type="EMBL" id="OOZ34064.1"/>
    </source>
</evidence>
<dbReference type="Gene3D" id="3.40.50.300">
    <property type="entry name" value="P-loop containing nucleotide triphosphate hydrolases"/>
    <property type="match status" value="1"/>
</dbReference>
<dbReference type="OrthoDB" id="9799330at2"/>
<dbReference type="SUPFAM" id="SSF52540">
    <property type="entry name" value="P-loop containing nucleoside triphosphate hydrolases"/>
    <property type="match status" value="1"/>
</dbReference>
<dbReference type="InterPro" id="IPR027417">
    <property type="entry name" value="P-loop_NTPase"/>
</dbReference>
<evidence type="ECO:0000259" key="1">
    <source>
        <dbReference type="Pfam" id="PF13614"/>
    </source>
</evidence>
<comment type="caution">
    <text evidence="2">The sequence shown here is derived from an EMBL/GenBank/DDBJ whole genome shotgun (WGS) entry which is preliminary data.</text>
</comment>
<accession>A0A1T2KMF9</accession>
<proteinExistence type="predicted"/>
<feature type="domain" description="AAA" evidence="1">
    <location>
        <begin position="3"/>
        <end position="84"/>
    </location>
</feature>
<evidence type="ECO:0000313" key="3">
    <source>
        <dbReference type="Proteomes" id="UP000190896"/>
    </source>
</evidence>
<dbReference type="Proteomes" id="UP000190896">
    <property type="component" value="Unassembled WGS sequence"/>
</dbReference>
<organism evidence="2 3">
    <name type="scientific">Solemya velesiana gill symbiont</name>
    <dbReference type="NCBI Taxonomy" id="1918948"/>
    <lineage>
        <taxon>Bacteria</taxon>
        <taxon>Pseudomonadati</taxon>
        <taxon>Pseudomonadota</taxon>
        <taxon>Gammaproteobacteria</taxon>
        <taxon>sulfur-oxidizing symbionts</taxon>
    </lineage>
</organism>
<dbReference type="InterPro" id="IPR025669">
    <property type="entry name" value="AAA_dom"/>
</dbReference>
<dbReference type="AlphaFoldDB" id="A0A1T2KMF9"/>